<organism evidence="1 2">
    <name type="scientific">Aeromicrobium phragmitis</name>
    <dbReference type="NCBI Taxonomy" id="2478914"/>
    <lineage>
        <taxon>Bacteria</taxon>
        <taxon>Bacillati</taxon>
        <taxon>Actinomycetota</taxon>
        <taxon>Actinomycetes</taxon>
        <taxon>Propionibacteriales</taxon>
        <taxon>Nocardioidaceae</taxon>
        <taxon>Aeromicrobium</taxon>
    </lineage>
</organism>
<keyword evidence="2" id="KW-1185">Reference proteome</keyword>
<gene>
    <name evidence="1" type="ORF">D9V41_15545</name>
</gene>
<dbReference type="NCBIfam" id="TIGR03089">
    <property type="entry name" value="TIGR03089 family protein"/>
    <property type="match status" value="1"/>
</dbReference>
<name>A0A3L8PJB1_9ACTN</name>
<dbReference type="EMBL" id="RDBF01000016">
    <property type="protein sequence ID" value="RLV54638.1"/>
    <property type="molecule type" value="Genomic_DNA"/>
</dbReference>
<protein>
    <submittedName>
        <fullName evidence="1">TIGR03089 family protein</fullName>
    </submittedName>
</protein>
<dbReference type="Proteomes" id="UP000282515">
    <property type="component" value="Unassembled WGS sequence"/>
</dbReference>
<accession>A0A3L8PJB1</accession>
<dbReference type="InterPro" id="IPR017523">
    <property type="entry name" value="Rv3268"/>
</dbReference>
<dbReference type="AlphaFoldDB" id="A0A3L8PJB1"/>
<evidence type="ECO:0000313" key="2">
    <source>
        <dbReference type="Proteomes" id="UP000282515"/>
    </source>
</evidence>
<reference evidence="1 2" key="1">
    <citation type="submission" date="2018-10" db="EMBL/GenBank/DDBJ databases">
        <title>Aeromicrobium sp. 9W16Y-2 whole genome shotgun sequence.</title>
        <authorList>
            <person name="Li F."/>
        </authorList>
    </citation>
    <scope>NUCLEOTIDE SEQUENCE [LARGE SCALE GENOMIC DNA]</scope>
    <source>
        <strain evidence="1 2">9W16Y-2</strain>
    </source>
</reference>
<proteinExistence type="predicted"/>
<comment type="caution">
    <text evidence="1">The sequence shown here is derived from an EMBL/GenBank/DDBJ whole genome shotgun (WGS) entry which is preliminary data.</text>
</comment>
<sequence length="233" mass="24674">MTSACRPQASAATVVLVMTLVDLVPLTPQPLVTFYDLATGERVELSGITLGNWVAKTTNFLTEDLEVDPGTRLRIGVPPHWLRPVWLVAAWTARCVVADEDADVGLSGPDLHADEPIRLAASLRPLGGRFAEAPTGFTDIGAVVPPQPDVLLSVDPPEPDDLALDLAGTRSTHAELRGTAPSAERLLVTELDLATEARLLVAACLGGGSLVIAVNGSQDDLSRLAEQEHATRR</sequence>
<evidence type="ECO:0000313" key="1">
    <source>
        <dbReference type="EMBL" id="RLV54638.1"/>
    </source>
</evidence>
<dbReference type="OrthoDB" id="3396763at2"/>